<dbReference type="InterPro" id="IPR026876">
    <property type="entry name" value="Fn3_assoc_repeat"/>
</dbReference>
<feature type="active site" description="Proton donor" evidence="6">
    <location>
        <position position="354"/>
    </location>
</feature>
<dbReference type="Gene3D" id="3.30.379.10">
    <property type="entry name" value="Chitobiase/beta-hexosaminidase domain 2-like"/>
    <property type="match status" value="1"/>
</dbReference>
<dbReference type="InterPro" id="IPR029018">
    <property type="entry name" value="Hex-like_dom2"/>
</dbReference>
<evidence type="ECO:0000256" key="6">
    <source>
        <dbReference type="PIRSR" id="PIRSR625705-1"/>
    </source>
</evidence>
<comment type="caution">
    <text evidence="10">The sequence shown here is derived from an EMBL/GenBank/DDBJ whole genome shotgun (WGS) entry which is preliminary data.</text>
</comment>
<dbReference type="InterPro" id="IPR015882">
    <property type="entry name" value="HEX_bac_N"/>
</dbReference>
<feature type="chain" id="PRO_5016367050" description="beta-N-acetylhexosaminidase" evidence="7">
    <location>
        <begin position="17"/>
        <end position="634"/>
    </location>
</feature>
<evidence type="ECO:0000256" key="3">
    <source>
        <dbReference type="ARBA" id="ARBA00012663"/>
    </source>
</evidence>
<dbReference type="Pfam" id="PF13287">
    <property type="entry name" value="Fn3_assoc"/>
    <property type="match status" value="1"/>
</dbReference>
<dbReference type="InterPro" id="IPR025705">
    <property type="entry name" value="Beta_hexosaminidase_sua/sub"/>
</dbReference>
<accession>A0A316E330</accession>
<dbReference type="GO" id="GO:0030203">
    <property type="term" value="P:glycosaminoglycan metabolic process"/>
    <property type="evidence" value="ECO:0007669"/>
    <property type="project" value="TreeGrafter"/>
</dbReference>
<evidence type="ECO:0000313" key="10">
    <source>
        <dbReference type="EMBL" id="PWK24466.1"/>
    </source>
</evidence>
<dbReference type="InterPro" id="IPR015883">
    <property type="entry name" value="Glyco_hydro_20_cat"/>
</dbReference>
<gene>
    <name evidence="10" type="ORF">LV89_02979</name>
</gene>
<comment type="catalytic activity">
    <reaction evidence="1">
        <text>Hydrolysis of terminal non-reducing N-acetyl-D-hexosamine residues in N-acetyl-beta-D-hexosaminides.</text>
        <dbReference type="EC" id="3.2.1.52"/>
    </reaction>
</comment>
<dbReference type="SUPFAM" id="SSF51445">
    <property type="entry name" value="(Trans)glycosidases"/>
    <property type="match status" value="1"/>
</dbReference>
<evidence type="ECO:0000259" key="9">
    <source>
        <dbReference type="Pfam" id="PF02838"/>
    </source>
</evidence>
<dbReference type="SUPFAM" id="SSF55545">
    <property type="entry name" value="beta-N-acetylhexosaminidase-like domain"/>
    <property type="match status" value="1"/>
</dbReference>
<dbReference type="Pfam" id="PF02838">
    <property type="entry name" value="Glyco_hydro_20b"/>
    <property type="match status" value="1"/>
</dbReference>
<protein>
    <recommendedName>
        <fullName evidence="3">beta-N-acetylhexosaminidase</fullName>
        <ecNumber evidence="3">3.2.1.52</ecNumber>
    </recommendedName>
</protein>
<dbReference type="PANTHER" id="PTHR22600">
    <property type="entry name" value="BETA-HEXOSAMINIDASE"/>
    <property type="match status" value="1"/>
</dbReference>
<keyword evidence="7" id="KW-0732">Signal</keyword>
<evidence type="ECO:0000256" key="4">
    <source>
        <dbReference type="ARBA" id="ARBA00022801"/>
    </source>
</evidence>
<reference evidence="10 11" key="1">
    <citation type="submission" date="2018-05" db="EMBL/GenBank/DDBJ databases">
        <title>Genomic Encyclopedia of Archaeal and Bacterial Type Strains, Phase II (KMG-II): from individual species to whole genera.</title>
        <authorList>
            <person name="Goeker M."/>
        </authorList>
    </citation>
    <scope>NUCLEOTIDE SEQUENCE [LARGE SCALE GENOMIC DNA]</scope>
    <source>
        <strain evidence="10 11">DSM 22214</strain>
    </source>
</reference>
<dbReference type="GO" id="GO:0004563">
    <property type="term" value="F:beta-N-acetylhexosaminidase activity"/>
    <property type="evidence" value="ECO:0007669"/>
    <property type="project" value="UniProtKB-EC"/>
</dbReference>
<dbReference type="GO" id="GO:0005975">
    <property type="term" value="P:carbohydrate metabolic process"/>
    <property type="evidence" value="ECO:0007669"/>
    <property type="project" value="InterPro"/>
</dbReference>
<dbReference type="Pfam" id="PF00728">
    <property type="entry name" value="Glyco_hydro_20"/>
    <property type="match status" value="1"/>
</dbReference>
<sequence length="634" mass="72103">MKKIFLLLLSSFSVFAQNNIIPAPVSYEVSTSSGMNMFMLDSRTSIDVTDDNPDAKRIAENFVNSLGFMAGQKPAFKKVATPTMQDKVMIFTINKNADAKLGNEGYTLEVDGTTIKCAANKPAGLFYAIQTLRQMMPPQAENKEFSMGMFPIMGCKITDYPRFGWRGLMLDVSRHFFTKDEVKSYIDLMARYKFNTLHWHLADDNGWRLEIKSLPKLTEIGAWRVPRVGGFGKREDPKEGEAATYGGFYTQEEVKEVIQYANERNVTIVPEIDVPGHSMAVLAAYPELSTKKDVKRYVNPGTEFADWFPNGTFKMKIENTLNPSDEKVYEFLDKVFTEVAALFPNKYIHMGGDECYHGYWEEDAGCQAFMKKNNLKDVHELQSYFVKRVEKIINKKGKTMIGWDEILEGGLAPNATVMSWRGMKGGIEAARQKHDVVMTPTTFAYLDYVQGDPTVEKPIYASLSLRKSYQFEPVPDSTDAKYILGGQGNLWTEQVQNYRHALYMTYPRAWAIAESVWSPKEKKNYTNFLERTENHFARFDAANLKVSKAVYDAIVTTKKDGDKIICEMACDIPNTEIYYSMDDSFPDKFATKYTTTFEVPKGDITLKVITLRNGQPLGRMLSIPRAELEKRAKK</sequence>
<keyword evidence="11" id="KW-1185">Reference proteome</keyword>
<feature type="domain" description="Beta-hexosaminidase bacterial type N-terminal" evidence="9">
    <location>
        <begin position="19"/>
        <end position="160"/>
    </location>
</feature>
<evidence type="ECO:0000256" key="1">
    <source>
        <dbReference type="ARBA" id="ARBA00001231"/>
    </source>
</evidence>
<dbReference type="PRINTS" id="PR00738">
    <property type="entry name" value="GLHYDRLASE20"/>
</dbReference>
<dbReference type="AlphaFoldDB" id="A0A316E330"/>
<dbReference type="GO" id="GO:0016020">
    <property type="term" value="C:membrane"/>
    <property type="evidence" value="ECO:0007669"/>
    <property type="project" value="TreeGrafter"/>
</dbReference>
<evidence type="ECO:0000313" key="11">
    <source>
        <dbReference type="Proteomes" id="UP000245489"/>
    </source>
</evidence>
<dbReference type="PANTHER" id="PTHR22600:SF57">
    <property type="entry name" value="BETA-N-ACETYLHEXOSAMINIDASE"/>
    <property type="match status" value="1"/>
</dbReference>
<evidence type="ECO:0000259" key="8">
    <source>
        <dbReference type="Pfam" id="PF00728"/>
    </source>
</evidence>
<feature type="domain" description="Glycoside hydrolase family 20 catalytic" evidence="8">
    <location>
        <begin position="163"/>
        <end position="519"/>
    </location>
</feature>
<evidence type="ECO:0000256" key="2">
    <source>
        <dbReference type="ARBA" id="ARBA00006285"/>
    </source>
</evidence>
<dbReference type="RefSeq" id="WP_109743694.1">
    <property type="nucleotide sequence ID" value="NZ_QGGO01000015.1"/>
</dbReference>
<dbReference type="Proteomes" id="UP000245489">
    <property type="component" value="Unassembled WGS sequence"/>
</dbReference>
<dbReference type="CDD" id="cd06563">
    <property type="entry name" value="GH20_chitobiase-like"/>
    <property type="match status" value="1"/>
</dbReference>
<dbReference type="InterPro" id="IPR017853">
    <property type="entry name" value="GH"/>
</dbReference>
<name>A0A316E330_9BACT</name>
<comment type="similarity">
    <text evidence="2">Belongs to the glycosyl hydrolase 20 family.</text>
</comment>
<evidence type="ECO:0000256" key="5">
    <source>
        <dbReference type="ARBA" id="ARBA00023295"/>
    </source>
</evidence>
<organism evidence="10 11">
    <name type="scientific">Arcicella aurantiaca</name>
    <dbReference type="NCBI Taxonomy" id="591202"/>
    <lineage>
        <taxon>Bacteria</taxon>
        <taxon>Pseudomonadati</taxon>
        <taxon>Bacteroidota</taxon>
        <taxon>Cytophagia</taxon>
        <taxon>Cytophagales</taxon>
        <taxon>Flectobacillaceae</taxon>
        <taxon>Arcicella</taxon>
    </lineage>
</organism>
<proteinExistence type="inferred from homology"/>
<feature type="signal peptide" evidence="7">
    <location>
        <begin position="1"/>
        <end position="16"/>
    </location>
</feature>
<keyword evidence="5" id="KW-0326">Glycosidase</keyword>
<keyword evidence="4" id="KW-0378">Hydrolase</keyword>
<dbReference type="EMBL" id="QGGO01000015">
    <property type="protein sequence ID" value="PWK24466.1"/>
    <property type="molecule type" value="Genomic_DNA"/>
</dbReference>
<dbReference type="Gene3D" id="3.20.20.80">
    <property type="entry name" value="Glycosidases"/>
    <property type="match status" value="1"/>
</dbReference>
<dbReference type="EC" id="3.2.1.52" evidence="3"/>
<dbReference type="OrthoDB" id="9763537at2"/>
<evidence type="ECO:0000256" key="7">
    <source>
        <dbReference type="SAM" id="SignalP"/>
    </source>
</evidence>